<evidence type="ECO:0000259" key="5">
    <source>
        <dbReference type="Pfam" id="PF25944"/>
    </source>
</evidence>
<dbReference type="SUPFAM" id="SSF111369">
    <property type="entry name" value="HlyD-like secretion proteins"/>
    <property type="match status" value="1"/>
</dbReference>
<evidence type="ECO:0000256" key="2">
    <source>
        <dbReference type="ARBA" id="ARBA00009477"/>
    </source>
</evidence>
<comment type="similarity">
    <text evidence="2">Belongs to the membrane fusion protein (MFP) (TC 8.A.1) family.</text>
</comment>
<evidence type="ECO:0000256" key="3">
    <source>
        <dbReference type="SAM" id="SignalP"/>
    </source>
</evidence>
<comment type="subcellular location">
    <subcellularLocation>
        <location evidence="1">Cell membrane</location>
    </subcellularLocation>
</comment>
<dbReference type="InterPro" id="IPR058626">
    <property type="entry name" value="MdtA-like_b-barrel"/>
</dbReference>
<evidence type="ECO:0000313" key="7">
    <source>
        <dbReference type="Proteomes" id="UP000197019"/>
    </source>
</evidence>
<dbReference type="OrthoDB" id="5565380at2"/>
<dbReference type="Proteomes" id="UP000197019">
    <property type="component" value="Chromosome"/>
</dbReference>
<dbReference type="Pfam" id="PF25917">
    <property type="entry name" value="BSH_RND"/>
    <property type="match status" value="1"/>
</dbReference>
<dbReference type="GO" id="GO:0015562">
    <property type="term" value="F:efflux transmembrane transporter activity"/>
    <property type="evidence" value="ECO:0007669"/>
    <property type="project" value="TreeGrafter"/>
</dbReference>
<dbReference type="Gene3D" id="1.10.287.470">
    <property type="entry name" value="Helix hairpin bin"/>
    <property type="match status" value="1"/>
</dbReference>
<dbReference type="Pfam" id="PF25944">
    <property type="entry name" value="Beta-barrel_RND"/>
    <property type="match status" value="1"/>
</dbReference>
<evidence type="ECO:0000313" key="6">
    <source>
        <dbReference type="EMBL" id="ASF47505.1"/>
    </source>
</evidence>
<dbReference type="InterPro" id="IPR058625">
    <property type="entry name" value="MdtA-like_BSH"/>
</dbReference>
<feature type="domain" description="Multidrug resistance protein MdtA-like beta-barrel" evidence="5">
    <location>
        <begin position="213"/>
        <end position="273"/>
    </location>
</feature>
<organism evidence="6 7">
    <name type="scientific">Methylovulum psychrotolerans</name>
    <dbReference type="NCBI Taxonomy" id="1704499"/>
    <lineage>
        <taxon>Bacteria</taxon>
        <taxon>Pseudomonadati</taxon>
        <taxon>Pseudomonadota</taxon>
        <taxon>Gammaproteobacteria</taxon>
        <taxon>Methylococcales</taxon>
        <taxon>Methylococcaceae</taxon>
        <taxon>Methylovulum</taxon>
    </lineage>
</organism>
<dbReference type="Gene3D" id="2.40.420.20">
    <property type="match status" value="1"/>
</dbReference>
<protein>
    <submittedName>
        <fullName evidence="6">Efflux transporter periplasmic adaptor subunit</fullName>
    </submittedName>
</protein>
<proteinExistence type="inferred from homology"/>
<keyword evidence="7" id="KW-1185">Reference proteome</keyword>
<dbReference type="RefSeq" id="WP_088620377.1">
    <property type="nucleotide sequence ID" value="NZ_CP022129.1"/>
</dbReference>
<dbReference type="GO" id="GO:1990281">
    <property type="term" value="C:efflux pump complex"/>
    <property type="evidence" value="ECO:0007669"/>
    <property type="project" value="TreeGrafter"/>
</dbReference>
<name>A0A1Z4C1X4_9GAMM</name>
<feature type="signal peptide" evidence="3">
    <location>
        <begin position="1"/>
        <end position="20"/>
    </location>
</feature>
<dbReference type="PANTHER" id="PTHR30469">
    <property type="entry name" value="MULTIDRUG RESISTANCE PROTEIN MDTA"/>
    <property type="match status" value="1"/>
</dbReference>
<accession>A0A1Z4C1X4</accession>
<dbReference type="Gene3D" id="2.40.50.100">
    <property type="match status" value="1"/>
</dbReference>
<reference evidence="6 7" key="1">
    <citation type="submission" date="2017-06" db="EMBL/GenBank/DDBJ databases">
        <title>Genome Sequencing of the methanotroph Methylovulum psychrotolerants str. HV10-M2 isolated from a high-altitude environment.</title>
        <authorList>
            <person name="Mateos-Rivera A."/>
        </authorList>
    </citation>
    <scope>NUCLEOTIDE SEQUENCE [LARGE SCALE GENOMIC DNA]</scope>
    <source>
        <strain evidence="6 7">HV10_M2</strain>
    </source>
</reference>
<feature type="chain" id="PRO_5012644893" evidence="3">
    <location>
        <begin position="21"/>
        <end position="349"/>
    </location>
</feature>
<feature type="domain" description="Multidrug resistance protein MdtA-like barrel-sandwich hybrid" evidence="4">
    <location>
        <begin position="65"/>
        <end position="184"/>
    </location>
</feature>
<dbReference type="PANTHER" id="PTHR30469:SF15">
    <property type="entry name" value="HLYD FAMILY OF SECRETION PROTEINS"/>
    <property type="match status" value="1"/>
</dbReference>
<keyword evidence="3" id="KW-0732">Signal</keyword>
<dbReference type="AlphaFoldDB" id="A0A1Z4C1X4"/>
<dbReference type="InterPro" id="IPR006143">
    <property type="entry name" value="RND_pump_MFP"/>
</dbReference>
<gene>
    <name evidence="6" type="ORF">CEK71_16345</name>
</gene>
<evidence type="ECO:0000259" key="4">
    <source>
        <dbReference type="Pfam" id="PF25917"/>
    </source>
</evidence>
<sequence length="349" mass="36381">MAPKLIALAITLFCFGAAYADEVEVVTEVAVKTATINDITLHAYVQAYGLVEPALASHGKAAASARVASPVAGIIAQVYCEEGGQVQKDTPLFALDKRATAAQIAKAEVALDFAKKNLARKRLLKPDETISRKLLDDAEQLVAAAQTDLQTAQTQGALQTITAPLAGTVSAIHFKVGEAVSASSVLADLIDAHRLELVLHVPSQEAVALQVGQSVAIDVGKAVLGAGKLSFINPQIDPLTDTVLVRVELPDSACSPGQCLRSGQFVHAQITVETRPHRLAVPFASVVNHDGHSVLAVVDGDQAVQRPVVTGLRDGAWLEVSGAGLGAGMIVVSEGAYGLPPQTRIKVLP</sequence>
<dbReference type="KEGG" id="mpsy:CEK71_16345"/>
<dbReference type="EMBL" id="CP022129">
    <property type="protein sequence ID" value="ASF47505.1"/>
    <property type="molecule type" value="Genomic_DNA"/>
</dbReference>
<dbReference type="Gene3D" id="2.40.30.170">
    <property type="match status" value="1"/>
</dbReference>
<dbReference type="NCBIfam" id="TIGR01730">
    <property type="entry name" value="RND_mfp"/>
    <property type="match status" value="1"/>
</dbReference>
<evidence type="ECO:0000256" key="1">
    <source>
        <dbReference type="ARBA" id="ARBA00004236"/>
    </source>
</evidence>